<feature type="region of interest" description="Disordered" evidence="1">
    <location>
        <begin position="213"/>
        <end position="267"/>
    </location>
</feature>
<proteinExistence type="predicted"/>
<dbReference type="EMBL" id="BLXO01000007">
    <property type="protein sequence ID" value="GFN47070.1"/>
    <property type="molecule type" value="Genomic_DNA"/>
</dbReference>
<accession>A0A6L2ZRH9</accession>
<dbReference type="AlphaFoldDB" id="A0A6L2ZRH9"/>
<sequence length="285" mass="31000">MNQEGLKSTSSDALMHLADGKKRKLKQMPEVASFLSNTIMTSQPAQYSVENNKYPLATTLSSLPQKNRISHSEMGRSAKKSRLMPLAKKNEPSVMPPKASEPGLTPLKANELSLMQFKQRSAEIPLPTAPLAAKPVSNQPLSGVLLSKMGVAELKKGGVAAARQETVQSAQLAENKGLVPVSPDTVLLKKPLQGLVEQETTMLMKNDALTKGAAPADKPLKEESDIIKKSEMAPYQPVNHDKPQAILSKTPTQSPHLPNEMTHANPQPLEMKQAENSGTVYRFQR</sequence>
<dbReference type="Proteomes" id="UP000504714">
    <property type="component" value="Unassembled WGS sequence"/>
</dbReference>
<reference evidence="2 3" key="1">
    <citation type="submission" date="2020-06" db="EMBL/GenBank/DDBJ databases">
        <title>The genome sequence of Candidatus Regiella insecticola strain Tut.</title>
        <authorList>
            <person name="Nikoh N."/>
            <person name="Tsuchida T."/>
            <person name="Koga R."/>
            <person name="Oshima K."/>
            <person name="Hattori M."/>
            <person name="Fukatsu T."/>
        </authorList>
    </citation>
    <scope>NUCLEOTIDE SEQUENCE [LARGE SCALE GENOMIC DNA]</scope>
    <source>
        <strain evidence="2 3">Tut</strain>
    </source>
</reference>
<feature type="compositionally biased region" description="Basic and acidic residues" evidence="1">
    <location>
        <begin position="218"/>
        <end position="231"/>
    </location>
</feature>
<protein>
    <submittedName>
        <fullName evidence="2">Uncharacterized protein</fullName>
    </submittedName>
</protein>
<feature type="region of interest" description="Disordered" evidence="1">
    <location>
        <begin position="60"/>
        <end position="105"/>
    </location>
</feature>
<comment type="caution">
    <text evidence="2">The sequence shown here is derived from an EMBL/GenBank/DDBJ whole genome shotgun (WGS) entry which is preliminary data.</text>
</comment>
<organism evidence="2 3">
    <name type="scientific">Candidatus Regiella insecticola</name>
    <dbReference type="NCBI Taxonomy" id="138073"/>
    <lineage>
        <taxon>Bacteria</taxon>
        <taxon>Pseudomonadati</taxon>
        <taxon>Pseudomonadota</taxon>
        <taxon>Gammaproteobacteria</taxon>
        <taxon>Enterobacterales</taxon>
        <taxon>Enterobacteriaceae</taxon>
        <taxon>aphid secondary symbionts</taxon>
        <taxon>Candidatus Regiella</taxon>
    </lineage>
</organism>
<name>A0A6L2ZRH9_9ENTR</name>
<evidence type="ECO:0000313" key="2">
    <source>
        <dbReference type="EMBL" id="GFN47070.1"/>
    </source>
</evidence>
<evidence type="ECO:0000313" key="3">
    <source>
        <dbReference type="Proteomes" id="UP000504714"/>
    </source>
</evidence>
<dbReference type="RefSeq" id="WP_176488612.1">
    <property type="nucleotide sequence ID" value="NZ_BLXO01000007.1"/>
</dbReference>
<gene>
    <name evidence="2" type="ORF">RINTU1_29360</name>
</gene>
<feature type="compositionally biased region" description="Polar residues" evidence="1">
    <location>
        <begin position="247"/>
        <end position="256"/>
    </location>
</feature>
<evidence type="ECO:0000256" key="1">
    <source>
        <dbReference type="SAM" id="MobiDB-lite"/>
    </source>
</evidence>